<dbReference type="SUPFAM" id="SSF55785">
    <property type="entry name" value="PYP-like sensor domain (PAS domain)"/>
    <property type="match status" value="4"/>
</dbReference>
<evidence type="ECO:0000259" key="2">
    <source>
        <dbReference type="PROSITE" id="PS50113"/>
    </source>
</evidence>
<comment type="caution">
    <text evidence="3">The sequence shown here is derived from an EMBL/GenBank/DDBJ whole genome shotgun (WGS) entry which is preliminary data.</text>
</comment>
<feature type="domain" description="PAS" evidence="1">
    <location>
        <begin position="227"/>
        <end position="301"/>
    </location>
</feature>
<dbReference type="InterPro" id="IPR035965">
    <property type="entry name" value="PAS-like_dom_sf"/>
</dbReference>
<feature type="domain" description="PAS" evidence="1">
    <location>
        <begin position="376"/>
        <end position="420"/>
    </location>
</feature>
<feature type="domain" description="PAC" evidence="2">
    <location>
        <begin position="422"/>
        <end position="475"/>
    </location>
</feature>
<dbReference type="PROSITE" id="PS50113">
    <property type="entry name" value="PAC"/>
    <property type="match status" value="2"/>
</dbReference>
<dbReference type="NCBIfam" id="TIGR00229">
    <property type="entry name" value="sensory_box"/>
    <property type="match status" value="4"/>
</dbReference>
<dbReference type="InterPro" id="IPR000700">
    <property type="entry name" value="PAS-assoc_C"/>
</dbReference>
<dbReference type="InterPro" id="IPR052155">
    <property type="entry name" value="Biofilm_reg_signaling"/>
</dbReference>
<dbReference type="InterPro" id="IPR000014">
    <property type="entry name" value="PAS"/>
</dbReference>
<dbReference type="Pfam" id="PF00989">
    <property type="entry name" value="PAS"/>
    <property type="match status" value="2"/>
</dbReference>
<dbReference type="InterPro" id="IPR013655">
    <property type="entry name" value="PAS_fold_3"/>
</dbReference>
<dbReference type="InterPro" id="IPR013767">
    <property type="entry name" value="PAS_fold"/>
</dbReference>
<keyword evidence="4" id="KW-1185">Reference proteome</keyword>
<dbReference type="Proteomes" id="UP001384579">
    <property type="component" value="Unassembled WGS sequence"/>
</dbReference>
<dbReference type="PROSITE" id="PS50112">
    <property type="entry name" value="PAS"/>
    <property type="match status" value="4"/>
</dbReference>
<dbReference type="SMART" id="SM00091">
    <property type="entry name" value="PAS"/>
    <property type="match status" value="4"/>
</dbReference>
<dbReference type="InterPro" id="IPR001610">
    <property type="entry name" value="PAC"/>
</dbReference>
<gene>
    <name evidence="3" type="ORF">WMG39_21505</name>
</gene>
<dbReference type="Gene3D" id="3.30.450.20">
    <property type="entry name" value="PAS domain"/>
    <property type="match status" value="4"/>
</dbReference>
<dbReference type="EMBL" id="JBBLXS010000354">
    <property type="protein sequence ID" value="MEK0187408.1"/>
    <property type="molecule type" value="Genomic_DNA"/>
</dbReference>
<name>A0ABU8YSS8_9CYAN</name>
<proteinExistence type="predicted"/>
<dbReference type="RefSeq" id="WP_340541793.1">
    <property type="nucleotide sequence ID" value="NZ_JBBLXS010000354.1"/>
</dbReference>
<feature type="domain" description="PAS" evidence="1">
    <location>
        <begin position="100"/>
        <end position="171"/>
    </location>
</feature>
<feature type="domain" description="PAC" evidence="2">
    <location>
        <begin position="175"/>
        <end position="226"/>
    </location>
</feature>
<sequence>MMQNVFKQLQHLQGKIAQLPLEQQQVLASNFQQLSASLQQLAAEFESLVLLKQAEAKLERINSNLEIKVTQQAASIRNLVQQLERSQMLYQRVTQALTKGEARLQTLLRNSSDLITIIEADGRIREQSSIALERILGYKPEQRIGESPEDLLHPDDVPIWQAYFAQLLKQPGIAPPVEYRKRHANGSWVYLEVIGNNLLHDSSINGIVINSRDITERKLSAAALEKSQKQIVNILEKITDGFLTLNSNWQFTYVNQKAEHYWQKNREQLIGKNIWEEFTDTADRKILQQLYISVSDHVNLQFETYYPPLNAWFEIESYPSDEGVSVFFQDISDRKKAEAALRASESRYRIISQITSEFAYAFKVLPDGTWICEWMTEAVTNITGYTKEEIRTSGGLQFHCIHPDDVEMLLEQMQFRASSGKEVSEYRIITKSGEIRWIWDCRQVVWDEVEKRVVGIYGACQDITKHKLAQAKLCETNQVLQGLMKALPLPVVGVDTNALVTVWNPAAERVFGWKESEVLGELLPIVASAQNVDFYAMFDSELAGETQVARECRRRRKDGSSIDMCLWTAPMRDAEGLISGSIKILSEICEANGDEENFGRLLSRKDRLEPFWARYVNLPTGIKNLQTI</sequence>
<evidence type="ECO:0000259" key="1">
    <source>
        <dbReference type="PROSITE" id="PS50112"/>
    </source>
</evidence>
<accession>A0ABU8YSS8</accession>
<dbReference type="Pfam" id="PF08447">
    <property type="entry name" value="PAS_3"/>
    <property type="match status" value="2"/>
</dbReference>
<organism evidence="3 4">
    <name type="scientific">Microcoleus anatoxicus PTRS2</name>
    <dbReference type="NCBI Taxonomy" id="2705321"/>
    <lineage>
        <taxon>Bacteria</taxon>
        <taxon>Bacillati</taxon>
        <taxon>Cyanobacteriota</taxon>
        <taxon>Cyanophyceae</taxon>
        <taxon>Oscillatoriophycideae</taxon>
        <taxon>Oscillatoriales</taxon>
        <taxon>Microcoleaceae</taxon>
        <taxon>Microcoleus</taxon>
        <taxon>Microcoleus anatoxicus</taxon>
    </lineage>
</organism>
<reference evidence="3 4" key="1">
    <citation type="journal article" date="2020" name="Harmful Algae">
        <title>Molecular and morphological characterization of a novel dihydroanatoxin-a producing Microcoleus species (cyanobacteria) from the Russian River, California, USA.</title>
        <authorList>
            <person name="Conklin K.Y."/>
            <person name="Stancheva R."/>
            <person name="Otten T.G."/>
            <person name="Fadness R."/>
            <person name="Boyer G.L."/>
            <person name="Read B."/>
            <person name="Zhang X."/>
            <person name="Sheath R.G."/>
        </authorList>
    </citation>
    <scope>NUCLEOTIDE SEQUENCE [LARGE SCALE GENOMIC DNA]</scope>
    <source>
        <strain evidence="3 4">PTRS2</strain>
    </source>
</reference>
<dbReference type="PANTHER" id="PTHR44757:SF2">
    <property type="entry name" value="BIOFILM ARCHITECTURE MAINTENANCE PROTEIN MBAA"/>
    <property type="match status" value="1"/>
</dbReference>
<evidence type="ECO:0000313" key="3">
    <source>
        <dbReference type="EMBL" id="MEK0187408.1"/>
    </source>
</evidence>
<protein>
    <submittedName>
        <fullName evidence="3">PAS domain S-box protein</fullName>
    </submittedName>
</protein>
<dbReference type="CDD" id="cd00130">
    <property type="entry name" value="PAS"/>
    <property type="match status" value="4"/>
</dbReference>
<dbReference type="SMART" id="SM00086">
    <property type="entry name" value="PAC"/>
    <property type="match status" value="3"/>
</dbReference>
<feature type="domain" description="PAS" evidence="1">
    <location>
        <begin position="476"/>
        <end position="521"/>
    </location>
</feature>
<evidence type="ECO:0000313" key="4">
    <source>
        <dbReference type="Proteomes" id="UP001384579"/>
    </source>
</evidence>
<dbReference type="PANTHER" id="PTHR44757">
    <property type="entry name" value="DIGUANYLATE CYCLASE DGCP"/>
    <property type="match status" value="1"/>
</dbReference>